<dbReference type="Pfam" id="PF01510">
    <property type="entry name" value="Amidase_2"/>
    <property type="match status" value="1"/>
</dbReference>
<dbReference type="EMBL" id="JRPK02000060">
    <property type="protein sequence ID" value="TLD94623.1"/>
    <property type="molecule type" value="Genomic_DNA"/>
</dbReference>
<dbReference type="GO" id="GO:0009253">
    <property type="term" value="P:peptidoglycan catabolic process"/>
    <property type="evidence" value="ECO:0007669"/>
    <property type="project" value="InterPro"/>
</dbReference>
<feature type="transmembrane region" description="Helical" evidence="1">
    <location>
        <begin position="152"/>
        <end position="170"/>
    </location>
</feature>
<dbReference type="Proteomes" id="UP000029861">
    <property type="component" value="Unassembled WGS sequence"/>
</dbReference>
<comment type="caution">
    <text evidence="3">The sequence shown here is derived from an EMBL/GenBank/DDBJ whole genome shotgun (WGS) entry which is preliminary data.</text>
</comment>
<feature type="transmembrane region" description="Helical" evidence="1">
    <location>
        <begin position="48"/>
        <end position="68"/>
    </location>
</feature>
<proteinExistence type="predicted"/>
<reference evidence="3 4" key="1">
    <citation type="journal article" date="2014" name="Genome Announc.">
        <title>Draft genome sequences of eight enterohepatic helicobacter species isolated from both laboratory and wild rodents.</title>
        <authorList>
            <person name="Sheh A."/>
            <person name="Shen Z."/>
            <person name="Fox J.G."/>
        </authorList>
    </citation>
    <scope>NUCLEOTIDE SEQUENCE [LARGE SCALE GENOMIC DNA]</scope>
    <source>
        <strain evidence="3 4">ATCC 49310</strain>
    </source>
</reference>
<gene>
    <name evidence="3" type="ORF">LS80_010015</name>
</gene>
<evidence type="ECO:0000256" key="1">
    <source>
        <dbReference type="SAM" id="Phobius"/>
    </source>
</evidence>
<accession>A0A4U8T5A2</accession>
<keyword evidence="1" id="KW-1133">Transmembrane helix</keyword>
<evidence type="ECO:0000313" key="3">
    <source>
        <dbReference type="EMBL" id="TLD94623.1"/>
    </source>
</evidence>
<evidence type="ECO:0000313" key="4">
    <source>
        <dbReference type="Proteomes" id="UP000029861"/>
    </source>
</evidence>
<dbReference type="GO" id="GO:0008745">
    <property type="term" value="F:N-acetylmuramoyl-L-alanine amidase activity"/>
    <property type="evidence" value="ECO:0007669"/>
    <property type="project" value="InterPro"/>
</dbReference>
<dbReference type="AlphaFoldDB" id="A0A4U8T5A2"/>
<protein>
    <recommendedName>
        <fullName evidence="2">N-acetylmuramoyl-L-alanine amidase domain-containing protein</fullName>
    </recommendedName>
</protein>
<dbReference type="Gene3D" id="3.40.80.10">
    <property type="entry name" value="Peptidoglycan recognition protein-like"/>
    <property type="match status" value="1"/>
</dbReference>
<keyword evidence="1" id="KW-0812">Transmembrane</keyword>
<feature type="non-terminal residue" evidence="3">
    <location>
        <position position="1"/>
    </location>
</feature>
<feature type="transmembrane region" description="Helical" evidence="1">
    <location>
        <begin position="122"/>
        <end position="140"/>
    </location>
</feature>
<dbReference type="InterPro" id="IPR002502">
    <property type="entry name" value="Amidase_domain"/>
</dbReference>
<feature type="domain" description="N-acetylmuramoyl-L-alanine amidase" evidence="2">
    <location>
        <begin position="763"/>
        <end position="933"/>
    </location>
</feature>
<dbReference type="InterPro" id="IPR036505">
    <property type="entry name" value="Amidase/PGRP_sf"/>
</dbReference>
<dbReference type="RefSeq" id="WP_194147238.1">
    <property type="nucleotide sequence ID" value="NZ_JRPK02000060.1"/>
</dbReference>
<evidence type="ECO:0000259" key="2">
    <source>
        <dbReference type="Pfam" id="PF01510"/>
    </source>
</evidence>
<keyword evidence="1" id="KW-0472">Membrane</keyword>
<dbReference type="SUPFAM" id="SSF55846">
    <property type="entry name" value="N-acetylmuramoyl-L-alanine amidase-like"/>
    <property type="match status" value="1"/>
</dbReference>
<sequence length="941" mass="107614">VKITIDGKDIKDKLYQKMLKDYRYIKDERVKKKIEEYAQANKEDRLKIILACLAAFLAMLFGAAQAHYQYNNPQEKKDYSKEKGIGKLKRFLPRRSTIAFNGYSIIIAIPFSMITSKSVGEITIDVGGGLVATLIGGYFGVKIGDRIGGKRIKYFTPIVGVGIGAGLWTYRDDIQNFVTWFNDKKIIEIDIESILENLINSLDTQSLIPQDPFDMAFELIYQALSIQEPKLRELISQEFHNLINETPQEIITGNLSNEEFQSLIVLLCDERCNVNDIHNFLECSHYLDRADSKHTESSQSDIPLHTAPNTIPIHLQAQCINHNNEPLANKEIYAFSMDIGHFVERVLSDDKGMIECNNILVYNNSSLSQVYFVLKQLGLDEEQKITHIQISPRLDISPAYKKQGSLEGIKTLHFAKDIPKHIAQHDKTNAKVRVSAIRKIDTIQAHNTTQWAIPLSLKAEYIIKDKTKDIKETQSLIAQYRHNTKWGYIVFEKHQDIHKELQKQGIMLSPTQLNTQGESLSIPIKKDWEGKNIAIFAYLKTPSKSVRYDIKHYRALPLSLQYTGKSLDLLSYGQILKSYKLSQTKNEYMRGHGHIELEQGIDTNAKSLDIGTYMITQTDIQSALILTSNKHNIETPHLLKEFSPLAFECMNDKKRFYISYNANHNNLNLIEYESLQRPINLKSPQIKKHIKIFLESRELFEDLAHIHTTMQHKGINILVLEVVYVEVEKPYYIDSEGYLQGLGIIKAPRPKLTEKTGNFQSNPIAIVLHRTQSPTAASTLETWKTRPYGTHFLIDTDGTIYQCASLYKYTQHVGDIKAKNLELNGKNSADYKIYTGKTYQKVSDIEKTKSYPDRYPINSDSIGIEVVAQCFNTMEKKVKVGLNYTQYNGKWQETQKEQKDSIATLINALKMIYNISNNDIYGHGEISAHRTANEGDDLYDK</sequence>
<organism evidence="3 4">
    <name type="scientific">Helicobacter trogontum</name>
    <dbReference type="NCBI Taxonomy" id="50960"/>
    <lineage>
        <taxon>Bacteria</taxon>
        <taxon>Pseudomonadati</taxon>
        <taxon>Campylobacterota</taxon>
        <taxon>Epsilonproteobacteria</taxon>
        <taxon>Campylobacterales</taxon>
        <taxon>Helicobacteraceae</taxon>
        <taxon>Helicobacter</taxon>
    </lineage>
</organism>
<name>A0A4U8T5A2_9HELI</name>